<dbReference type="GO" id="GO:0015038">
    <property type="term" value="F:glutathione disulfide oxidoreductase activity"/>
    <property type="evidence" value="ECO:0007669"/>
    <property type="project" value="TreeGrafter"/>
</dbReference>
<evidence type="ECO:0000313" key="3">
    <source>
        <dbReference type="Proteomes" id="UP000267251"/>
    </source>
</evidence>
<dbReference type="InterPro" id="IPR014025">
    <property type="entry name" value="Glutaredoxin_subgr"/>
</dbReference>
<dbReference type="GO" id="GO:0034599">
    <property type="term" value="P:cellular response to oxidative stress"/>
    <property type="evidence" value="ECO:0007669"/>
    <property type="project" value="TreeGrafter"/>
</dbReference>
<dbReference type="PROSITE" id="PS51354">
    <property type="entry name" value="GLUTAREDOXIN_2"/>
    <property type="match status" value="1"/>
</dbReference>
<proteinExistence type="predicted"/>
<organism evidence="2 3">
    <name type="scientific">Piptocephalis cylindrospora</name>
    <dbReference type="NCBI Taxonomy" id="1907219"/>
    <lineage>
        <taxon>Eukaryota</taxon>
        <taxon>Fungi</taxon>
        <taxon>Fungi incertae sedis</taxon>
        <taxon>Zoopagomycota</taxon>
        <taxon>Zoopagomycotina</taxon>
        <taxon>Zoopagomycetes</taxon>
        <taxon>Zoopagales</taxon>
        <taxon>Piptocephalidaceae</taxon>
        <taxon>Piptocephalis</taxon>
    </lineage>
</organism>
<dbReference type="NCBIfam" id="TIGR02180">
    <property type="entry name" value="GRX_euk"/>
    <property type="match status" value="1"/>
</dbReference>
<keyword evidence="3" id="KW-1185">Reference proteome</keyword>
<dbReference type="InterPro" id="IPR011899">
    <property type="entry name" value="Glutaredoxin_euk/vir"/>
</dbReference>
<protein>
    <submittedName>
        <fullName evidence="2">Glutaredoxin</fullName>
    </submittedName>
</protein>
<gene>
    <name evidence="2" type="ORF">BJ684DRAFT_9706</name>
</gene>
<dbReference type="Proteomes" id="UP000267251">
    <property type="component" value="Unassembled WGS sequence"/>
</dbReference>
<dbReference type="PANTHER" id="PTHR45694">
    <property type="entry name" value="GLUTAREDOXIN 2"/>
    <property type="match status" value="1"/>
</dbReference>
<dbReference type="CDD" id="cd03419">
    <property type="entry name" value="GRX_GRXh_1_2_like"/>
    <property type="match status" value="1"/>
</dbReference>
<dbReference type="Pfam" id="PF00462">
    <property type="entry name" value="Glutaredoxin"/>
    <property type="match status" value="1"/>
</dbReference>
<dbReference type="InterPro" id="IPR036249">
    <property type="entry name" value="Thioredoxin-like_sf"/>
</dbReference>
<dbReference type="OrthoDB" id="418495at2759"/>
<sequence length="103" mass="11683">MSSRIRALIEKAIQSNPVTIFSKTTCGYCMQAKSTLEYEHIKYKAIELDQMVEEGREIQEGLKSMTGQSTVPNIFIRGRHLGGFSDLERAEDTGKLSQWLEVK</sequence>
<dbReference type="Gene3D" id="3.40.30.10">
    <property type="entry name" value="Glutaredoxin"/>
    <property type="match status" value="1"/>
</dbReference>
<dbReference type="EMBL" id="KZ987964">
    <property type="protein sequence ID" value="RKP13686.1"/>
    <property type="molecule type" value="Genomic_DNA"/>
</dbReference>
<dbReference type="SUPFAM" id="SSF52833">
    <property type="entry name" value="Thioredoxin-like"/>
    <property type="match status" value="1"/>
</dbReference>
<evidence type="ECO:0000313" key="2">
    <source>
        <dbReference type="EMBL" id="RKP13686.1"/>
    </source>
</evidence>
<dbReference type="InterPro" id="IPR002109">
    <property type="entry name" value="Glutaredoxin"/>
</dbReference>
<evidence type="ECO:0000259" key="1">
    <source>
        <dbReference type="Pfam" id="PF00462"/>
    </source>
</evidence>
<dbReference type="PANTHER" id="PTHR45694:SF18">
    <property type="entry name" value="GLUTAREDOXIN-1-RELATED"/>
    <property type="match status" value="1"/>
</dbReference>
<dbReference type="GO" id="GO:0005737">
    <property type="term" value="C:cytoplasm"/>
    <property type="evidence" value="ECO:0007669"/>
    <property type="project" value="TreeGrafter"/>
</dbReference>
<feature type="domain" description="Glutaredoxin" evidence="1">
    <location>
        <begin position="18"/>
        <end position="80"/>
    </location>
</feature>
<dbReference type="AlphaFoldDB" id="A0A4P9Y402"/>
<accession>A0A4P9Y402</accession>
<name>A0A4P9Y402_9FUNG</name>
<dbReference type="PRINTS" id="PR00160">
    <property type="entry name" value="GLUTAREDOXIN"/>
</dbReference>
<reference evidence="3" key="1">
    <citation type="journal article" date="2018" name="Nat. Microbiol.">
        <title>Leveraging single-cell genomics to expand the fungal tree of life.</title>
        <authorList>
            <person name="Ahrendt S.R."/>
            <person name="Quandt C.A."/>
            <person name="Ciobanu D."/>
            <person name="Clum A."/>
            <person name="Salamov A."/>
            <person name="Andreopoulos B."/>
            <person name="Cheng J.F."/>
            <person name="Woyke T."/>
            <person name="Pelin A."/>
            <person name="Henrissat B."/>
            <person name="Reynolds N.K."/>
            <person name="Benny G.L."/>
            <person name="Smith M.E."/>
            <person name="James T.Y."/>
            <person name="Grigoriev I.V."/>
        </authorList>
    </citation>
    <scope>NUCLEOTIDE SEQUENCE [LARGE SCALE GENOMIC DNA]</scope>
</reference>